<gene>
    <name evidence="3" type="ORF">Fcan01_17679</name>
</gene>
<comment type="caution">
    <text evidence="3">The sequence shown here is derived from an EMBL/GenBank/DDBJ whole genome shotgun (WGS) entry which is preliminary data.</text>
</comment>
<keyword evidence="1" id="KW-0175">Coiled coil</keyword>
<dbReference type="Proteomes" id="UP000198287">
    <property type="component" value="Unassembled WGS sequence"/>
</dbReference>
<sequence length="357" mass="40242">MKQFCVIIFAVDNSVAVVPSTWILENNKCYFPHPLPPSFKKLQKNPNSLSDVDNWQVWEIEIKKQYDDYQRADAKEKELLTKFDISSSEAEDRSQSRRKINSEICKPPSPSASNSITGEQLSLENLNGVGQAEGGGDNGLDADFLRVVGDQKIDELTEELREFQRISLENQEKLKEELKDVKSLLNSVLASGRLVLSSAPSVKWPLKLLSDFQQCETIMENREDFEKELALVSRIGGTDVIRTTYNLLHVMVDHGLALQLRWTPNTGKVEVKGTNFARLTREGVRTFLNVDQLPADSNLRKETTDDKLNSVIAKWFRDSIGRGENGKEKRKKNADSRSNKATPDSIDSSEEVATNPN</sequence>
<proteinExistence type="predicted"/>
<feature type="region of interest" description="Disordered" evidence="2">
    <location>
        <begin position="90"/>
        <end position="116"/>
    </location>
</feature>
<feature type="coiled-coil region" evidence="1">
    <location>
        <begin position="153"/>
        <end position="188"/>
    </location>
</feature>
<keyword evidence="4" id="KW-1185">Reference proteome</keyword>
<evidence type="ECO:0000313" key="4">
    <source>
        <dbReference type="Proteomes" id="UP000198287"/>
    </source>
</evidence>
<name>A0A226DQT5_FOLCA</name>
<feature type="compositionally biased region" description="Basic and acidic residues" evidence="2">
    <location>
        <begin position="322"/>
        <end position="338"/>
    </location>
</feature>
<dbReference type="AlphaFoldDB" id="A0A226DQT5"/>
<evidence type="ECO:0000256" key="1">
    <source>
        <dbReference type="SAM" id="Coils"/>
    </source>
</evidence>
<organism evidence="3 4">
    <name type="scientific">Folsomia candida</name>
    <name type="common">Springtail</name>
    <dbReference type="NCBI Taxonomy" id="158441"/>
    <lineage>
        <taxon>Eukaryota</taxon>
        <taxon>Metazoa</taxon>
        <taxon>Ecdysozoa</taxon>
        <taxon>Arthropoda</taxon>
        <taxon>Hexapoda</taxon>
        <taxon>Collembola</taxon>
        <taxon>Entomobryomorpha</taxon>
        <taxon>Isotomoidea</taxon>
        <taxon>Isotomidae</taxon>
        <taxon>Proisotominae</taxon>
        <taxon>Folsomia</taxon>
    </lineage>
</organism>
<dbReference type="OrthoDB" id="6616134at2759"/>
<evidence type="ECO:0000256" key="2">
    <source>
        <dbReference type="SAM" id="MobiDB-lite"/>
    </source>
</evidence>
<accession>A0A226DQT5</accession>
<protein>
    <recommendedName>
        <fullName evidence="5">DUF4806 domain-containing protein</fullName>
    </recommendedName>
</protein>
<feature type="compositionally biased region" description="Polar residues" evidence="2">
    <location>
        <begin position="339"/>
        <end position="357"/>
    </location>
</feature>
<dbReference type="OMA" id="MISGNIC"/>
<dbReference type="EMBL" id="LNIX01000013">
    <property type="protein sequence ID" value="OXA47559.1"/>
    <property type="molecule type" value="Genomic_DNA"/>
</dbReference>
<evidence type="ECO:0008006" key="5">
    <source>
        <dbReference type="Google" id="ProtNLM"/>
    </source>
</evidence>
<reference evidence="3 4" key="1">
    <citation type="submission" date="2015-12" db="EMBL/GenBank/DDBJ databases">
        <title>The genome of Folsomia candida.</title>
        <authorList>
            <person name="Faddeeva A."/>
            <person name="Derks M.F."/>
            <person name="Anvar Y."/>
            <person name="Smit S."/>
            <person name="Van Straalen N."/>
            <person name="Roelofs D."/>
        </authorList>
    </citation>
    <scope>NUCLEOTIDE SEQUENCE [LARGE SCALE GENOMIC DNA]</scope>
    <source>
        <strain evidence="3 4">VU population</strain>
        <tissue evidence="3">Whole body</tissue>
    </source>
</reference>
<feature type="region of interest" description="Disordered" evidence="2">
    <location>
        <begin position="322"/>
        <end position="357"/>
    </location>
</feature>
<evidence type="ECO:0000313" key="3">
    <source>
        <dbReference type="EMBL" id="OXA47559.1"/>
    </source>
</evidence>